<evidence type="ECO:0000313" key="3">
    <source>
        <dbReference type="Proteomes" id="UP001152320"/>
    </source>
</evidence>
<proteinExistence type="predicted"/>
<feature type="region of interest" description="Disordered" evidence="1">
    <location>
        <begin position="1"/>
        <end position="25"/>
    </location>
</feature>
<dbReference type="AlphaFoldDB" id="A0A9Q1C5S1"/>
<accession>A0A9Q1C5S1</accession>
<comment type="caution">
    <text evidence="2">The sequence shown here is derived from an EMBL/GenBank/DDBJ whole genome shotgun (WGS) entry which is preliminary data.</text>
</comment>
<organism evidence="2 3">
    <name type="scientific">Holothuria leucospilota</name>
    <name type="common">Black long sea cucumber</name>
    <name type="synonym">Mertensiothuria leucospilota</name>
    <dbReference type="NCBI Taxonomy" id="206669"/>
    <lineage>
        <taxon>Eukaryota</taxon>
        <taxon>Metazoa</taxon>
        <taxon>Echinodermata</taxon>
        <taxon>Eleutherozoa</taxon>
        <taxon>Echinozoa</taxon>
        <taxon>Holothuroidea</taxon>
        <taxon>Aspidochirotacea</taxon>
        <taxon>Aspidochirotida</taxon>
        <taxon>Holothuriidae</taxon>
        <taxon>Holothuria</taxon>
    </lineage>
</organism>
<reference evidence="2" key="1">
    <citation type="submission" date="2021-10" db="EMBL/GenBank/DDBJ databases">
        <title>Tropical sea cucumber genome reveals ecological adaptation and Cuvierian tubules defense mechanism.</title>
        <authorList>
            <person name="Chen T."/>
        </authorList>
    </citation>
    <scope>NUCLEOTIDE SEQUENCE</scope>
    <source>
        <strain evidence="2">Nanhai2018</strain>
        <tissue evidence="2">Muscle</tissue>
    </source>
</reference>
<keyword evidence="3" id="KW-1185">Reference proteome</keyword>
<evidence type="ECO:0000313" key="2">
    <source>
        <dbReference type="EMBL" id="KAJ8039798.1"/>
    </source>
</evidence>
<protein>
    <submittedName>
        <fullName evidence="2">Uncharacterized protein</fullName>
    </submittedName>
</protein>
<evidence type="ECO:0000256" key="1">
    <source>
        <dbReference type="SAM" id="MobiDB-lite"/>
    </source>
</evidence>
<dbReference type="Proteomes" id="UP001152320">
    <property type="component" value="Chromosome 6"/>
</dbReference>
<sequence>MAREFNEVSISSDVRRTTPPPNASAKCQVRAPKLENTHFQIIRTRGDVRFKLSVVRTGYEEGRRYEKS</sequence>
<name>A0A9Q1C5S1_HOLLE</name>
<dbReference type="EMBL" id="JAIZAY010000006">
    <property type="protein sequence ID" value="KAJ8039798.1"/>
    <property type="molecule type" value="Genomic_DNA"/>
</dbReference>
<gene>
    <name evidence="2" type="ORF">HOLleu_13911</name>
</gene>